<dbReference type="Gene3D" id="1.10.1740.10">
    <property type="match status" value="1"/>
</dbReference>
<evidence type="ECO:0000256" key="4">
    <source>
        <dbReference type="ARBA" id="ARBA00023163"/>
    </source>
</evidence>
<evidence type="ECO:0000256" key="1">
    <source>
        <dbReference type="ARBA" id="ARBA00023015"/>
    </source>
</evidence>
<dbReference type="PANTHER" id="PTHR30385">
    <property type="entry name" value="SIGMA FACTOR F FLAGELLAR"/>
    <property type="match status" value="1"/>
</dbReference>
<dbReference type="CDD" id="cd06171">
    <property type="entry name" value="Sigma70_r4"/>
    <property type="match status" value="1"/>
</dbReference>
<proteinExistence type="predicted"/>
<name>A0A1M7UE18_9FIRM</name>
<gene>
    <name evidence="6" type="ORF">SAMN02745215_03529</name>
</gene>
<evidence type="ECO:0000313" key="6">
    <source>
        <dbReference type="EMBL" id="SHN81087.1"/>
    </source>
</evidence>
<dbReference type="InterPro" id="IPR014284">
    <property type="entry name" value="RNA_pol_sigma-70_dom"/>
</dbReference>
<dbReference type="Pfam" id="PF04542">
    <property type="entry name" value="Sigma70_r2"/>
    <property type="match status" value="1"/>
</dbReference>
<dbReference type="NCBIfam" id="TIGR02937">
    <property type="entry name" value="sigma70-ECF"/>
    <property type="match status" value="1"/>
</dbReference>
<dbReference type="AlphaFoldDB" id="A0A1M7UE18"/>
<dbReference type="PIRSF" id="PIRSF000770">
    <property type="entry name" value="RNA_pol_sigma-SigE/K"/>
    <property type="match status" value="1"/>
</dbReference>
<dbReference type="Proteomes" id="UP000184010">
    <property type="component" value="Unassembled WGS sequence"/>
</dbReference>
<dbReference type="PROSITE" id="PS00716">
    <property type="entry name" value="SIGMA70_2"/>
    <property type="match status" value="1"/>
</dbReference>
<dbReference type="InterPro" id="IPR007627">
    <property type="entry name" value="RNA_pol_sigma70_r2"/>
</dbReference>
<evidence type="ECO:0000313" key="7">
    <source>
        <dbReference type="Proteomes" id="UP000184010"/>
    </source>
</evidence>
<dbReference type="SUPFAM" id="SSF88659">
    <property type="entry name" value="Sigma3 and sigma4 domains of RNA polymerase sigma factors"/>
    <property type="match status" value="2"/>
</dbReference>
<dbReference type="InterPro" id="IPR012845">
    <property type="entry name" value="RNA_pol_sigma_FliA_WhiG"/>
</dbReference>
<accession>A0A1M7UE18</accession>
<protein>
    <submittedName>
        <fullName evidence="6">RNA polymerase, sigma 28 subunit, SigD/FliA/WhiG</fullName>
    </submittedName>
</protein>
<dbReference type="NCBIfam" id="NF005413">
    <property type="entry name" value="PRK06986.1"/>
    <property type="match status" value="1"/>
</dbReference>
<dbReference type="InterPro" id="IPR000943">
    <property type="entry name" value="RNA_pol_sigma70"/>
</dbReference>
<keyword evidence="1" id="KW-0805">Transcription regulation</keyword>
<sequence>MSNPYEAANRGSWRVEQIEKYLPLVKRISGRLLISLPQHVDEDDLIGYGVFGLLDALERFDPVRGVKFETYATLRIRGAIIDGLRTMDWVPHSARQKIKRIQDAFAEVEARHGRPASNEEVAVLLQMELRDLDAALHQGQMLTLTSLDEVAVGEEGEAYTPRTQLTDPIAQEAFQEVELDEQKKILADAIEKLPEKEKLVVALYYQEDLTLKEIAVIMKLSESRISQLHSQAILRLRGRLSRQKKNLF</sequence>
<reference evidence="7" key="1">
    <citation type="submission" date="2016-12" db="EMBL/GenBank/DDBJ databases">
        <authorList>
            <person name="Varghese N."/>
            <person name="Submissions S."/>
        </authorList>
    </citation>
    <scope>NUCLEOTIDE SEQUENCE [LARGE SCALE GENOMIC DNA]</scope>
    <source>
        <strain evidence="7">DSM 11544</strain>
    </source>
</reference>
<evidence type="ECO:0000256" key="2">
    <source>
        <dbReference type="ARBA" id="ARBA00023082"/>
    </source>
</evidence>
<dbReference type="GO" id="GO:0006352">
    <property type="term" value="P:DNA-templated transcription initiation"/>
    <property type="evidence" value="ECO:0007669"/>
    <property type="project" value="InterPro"/>
</dbReference>
<dbReference type="Pfam" id="PF04545">
    <property type="entry name" value="Sigma70_r4"/>
    <property type="match status" value="1"/>
</dbReference>
<keyword evidence="4" id="KW-0804">Transcription</keyword>
<evidence type="ECO:0000256" key="3">
    <source>
        <dbReference type="ARBA" id="ARBA00023125"/>
    </source>
</evidence>
<keyword evidence="2" id="KW-0731">Sigma factor</keyword>
<dbReference type="InterPro" id="IPR007630">
    <property type="entry name" value="RNA_pol_sigma70_r4"/>
</dbReference>
<keyword evidence="7" id="KW-1185">Reference proteome</keyword>
<dbReference type="RefSeq" id="WP_005816198.1">
    <property type="nucleotide sequence ID" value="NZ_FRDN01000011.1"/>
</dbReference>
<dbReference type="NCBIfam" id="TIGR02479">
    <property type="entry name" value="FliA_WhiG"/>
    <property type="match status" value="1"/>
</dbReference>
<dbReference type="PRINTS" id="PR00046">
    <property type="entry name" value="SIGMA70FCT"/>
</dbReference>
<keyword evidence="3" id="KW-0238">DNA-binding</keyword>
<dbReference type="STRING" id="1121395.SAMN02745215_03529"/>
<organism evidence="6 7">
    <name type="scientific">Desulfitobacterium chlororespirans DSM 11544</name>
    <dbReference type="NCBI Taxonomy" id="1121395"/>
    <lineage>
        <taxon>Bacteria</taxon>
        <taxon>Bacillati</taxon>
        <taxon>Bacillota</taxon>
        <taxon>Clostridia</taxon>
        <taxon>Eubacteriales</taxon>
        <taxon>Desulfitobacteriaceae</taxon>
        <taxon>Desulfitobacterium</taxon>
    </lineage>
</organism>
<dbReference type="GO" id="GO:0003677">
    <property type="term" value="F:DNA binding"/>
    <property type="evidence" value="ECO:0007669"/>
    <property type="project" value="UniProtKB-KW"/>
</dbReference>
<dbReference type="Gene3D" id="1.20.140.160">
    <property type="match status" value="1"/>
</dbReference>
<dbReference type="InterPro" id="IPR013325">
    <property type="entry name" value="RNA_pol_sigma_r2"/>
</dbReference>
<dbReference type="SUPFAM" id="SSF88946">
    <property type="entry name" value="Sigma2 domain of RNA polymerase sigma factors"/>
    <property type="match status" value="1"/>
</dbReference>
<dbReference type="EMBL" id="FRDN01000011">
    <property type="protein sequence ID" value="SHN81087.1"/>
    <property type="molecule type" value="Genomic_DNA"/>
</dbReference>
<feature type="domain" description="RNA polymerase sigma-70" evidence="5">
    <location>
        <begin position="210"/>
        <end position="236"/>
    </location>
</feature>
<dbReference type="GO" id="GO:0016987">
    <property type="term" value="F:sigma factor activity"/>
    <property type="evidence" value="ECO:0007669"/>
    <property type="project" value="UniProtKB-KW"/>
</dbReference>
<evidence type="ECO:0000259" key="5">
    <source>
        <dbReference type="PROSITE" id="PS00716"/>
    </source>
</evidence>
<dbReference type="GO" id="GO:0003899">
    <property type="term" value="F:DNA-directed RNA polymerase activity"/>
    <property type="evidence" value="ECO:0007669"/>
    <property type="project" value="InterPro"/>
</dbReference>
<dbReference type="InterPro" id="IPR013324">
    <property type="entry name" value="RNA_pol_sigma_r3/r4-like"/>
</dbReference>
<dbReference type="PANTHER" id="PTHR30385:SF7">
    <property type="entry name" value="RNA POLYMERASE SIGMA FACTOR FLIA"/>
    <property type="match status" value="1"/>
</dbReference>